<evidence type="ECO:0000256" key="1">
    <source>
        <dbReference type="ARBA" id="ARBA00004651"/>
    </source>
</evidence>
<comment type="similarity">
    <text evidence="7">Belongs to the binding-protein-dependent transport system permease family.</text>
</comment>
<dbReference type="InterPro" id="IPR035906">
    <property type="entry name" value="MetI-like_sf"/>
</dbReference>
<accession>A0A7W9DPV6</accession>
<reference evidence="9 10" key="1">
    <citation type="submission" date="2020-08" db="EMBL/GenBank/DDBJ databases">
        <title>Sequencing the genomes of 1000 actinobacteria strains.</title>
        <authorList>
            <person name="Klenk H.-P."/>
        </authorList>
    </citation>
    <scope>NUCLEOTIDE SEQUENCE [LARGE SCALE GENOMIC DNA]</scope>
    <source>
        <strain evidence="9 10">DSM 45790</strain>
    </source>
</reference>
<sequence length="248" mass="26309">MSLLSVDWGGYAPVLVDGLVKSVQLTAIGFTGACLVGFVVAVLRMSQNRVVNAAGYLYTELFKNLPMITGIFIIYFGLTGIGLVLDAFTAGWVALALFYGAYLAEIFRGGLQGVSRGQTEAAHALGLTSARVLLTVQLPQAVRLALPATATMLVDLLKGTALLVTIGGGELMTQATIITSETFQPLEVYIVIGLIYVAMSWPLARLAGYLESHLREGTALSPTSRKLRRITGARLAQDVTVTTGEKVG</sequence>
<evidence type="ECO:0000313" key="9">
    <source>
        <dbReference type="EMBL" id="MBB5626871.1"/>
    </source>
</evidence>
<evidence type="ECO:0000256" key="3">
    <source>
        <dbReference type="ARBA" id="ARBA00022475"/>
    </source>
</evidence>
<keyword evidence="4 7" id="KW-0812">Transmembrane</keyword>
<dbReference type="PANTHER" id="PTHR30614:SF34">
    <property type="entry name" value="BLR6398 PROTEIN"/>
    <property type="match status" value="1"/>
</dbReference>
<dbReference type="AlphaFoldDB" id="A0A7W9DPV6"/>
<organism evidence="9 10">
    <name type="scientific">Sphaerisporangium krabiense</name>
    <dbReference type="NCBI Taxonomy" id="763782"/>
    <lineage>
        <taxon>Bacteria</taxon>
        <taxon>Bacillati</taxon>
        <taxon>Actinomycetota</taxon>
        <taxon>Actinomycetes</taxon>
        <taxon>Streptosporangiales</taxon>
        <taxon>Streptosporangiaceae</taxon>
        <taxon>Sphaerisporangium</taxon>
    </lineage>
</organism>
<comment type="subcellular location">
    <subcellularLocation>
        <location evidence="1 7">Cell membrane</location>
        <topology evidence="1 7">Multi-pass membrane protein</topology>
    </subcellularLocation>
</comment>
<dbReference type="GO" id="GO:0043190">
    <property type="term" value="C:ATP-binding cassette (ABC) transporter complex"/>
    <property type="evidence" value="ECO:0007669"/>
    <property type="project" value="InterPro"/>
</dbReference>
<evidence type="ECO:0000256" key="4">
    <source>
        <dbReference type="ARBA" id="ARBA00022692"/>
    </source>
</evidence>
<keyword evidence="3" id="KW-1003">Cell membrane</keyword>
<evidence type="ECO:0000256" key="6">
    <source>
        <dbReference type="ARBA" id="ARBA00023136"/>
    </source>
</evidence>
<evidence type="ECO:0000259" key="8">
    <source>
        <dbReference type="PROSITE" id="PS50928"/>
    </source>
</evidence>
<dbReference type="NCBIfam" id="TIGR01726">
    <property type="entry name" value="HEQRo_perm_3TM"/>
    <property type="match status" value="1"/>
</dbReference>
<feature type="transmembrane region" description="Helical" evidence="7">
    <location>
        <begin position="64"/>
        <end position="84"/>
    </location>
</feature>
<feature type="transmembrane region" description="Helical" evidence="7">
    <location>
        <begin position="23"/>
        <end position="43"/>
    </location>
</feature>
<dbReference type="PROSITE" id="PS50928">
    <property type="entry name" value="ABC_TM1"/>
    <property type="match status" value="1"/>
</dbReference>
<name>A0A7W9DPV6_9ACTN</name>
<keyword evidence="10" id="KW-1185">Reference proteome</keyword>
<evidence type="ECO:0000256" key="7">
    <source>
        <dbReference type="RuleBase" id="RU363032"/>
    </source>
</evidence>
<protein>
    <submittedName>
        <fullName evidence="9">Polar amino acid transport system permease protein</fullName>
    </submittedName>
</protein>
<gene>
    <name evidence="9" type="ORF">BJ981_002570</name>
</gene>
<evidence type="ECO:0000256" key="2">
    <source>
        <dbReference type="ARBA" id="ARBA00022448"/>
    </source>
</evidence>
<dbReference type="CDD" id="cd06261">
    <property type="entry name" value="TM_PBP2"/>
    <property type="match status" value="1"/>
</dbReference>
<dbReference type="EMBL" id="JACHBR010000001">
    <property type="protein sequence ID" value="MBB5626871.1"/>
    <property type="molecule type" value="Genomic_DNA"/>
</dbReference>
<dbReference type="GO" id="GO:0006865">
    <property type="term" value="P:amino acid transport"/>
    <property type="evidence" value="ECO:0007669"/>
    <property type="project" value="TreeGrafter"/>
</dbReference>
<feature type="transmembrane region" description="Helical" evidence="7">
    <location>
        <begin position="186"/>
        <end position="204"/>
    </location>
</feature>
<dbReference type="Pfam" id="PF00528">
    <property type="entry name" value="BPD_transp_1"/>
    <property type="match status" value="1"/>
</dbReference>
<evidence type="ECO:0000313" key="10">
    <source>
        <dbReference type="Proteomes" id="UP000588112"/>
    </source>
</evidence>
<evidence type="ECO:0000256" key="5">
    <source>
        <dbReference type="ARBA" id="ARBA00022989"/>
    </source>
</evidence>
<dbReference type="PANTHER" id="PTHR30614">
    <property type="entry name" value="MEMBRANE COMPONENT OF AMINO ACID ABC TRANSPORTER"/>
    <property type="match status" value="1"/>
</dbReference>
<dbReference type="InterPro" id="IPR000515">
    <property type="entry name" value="MetI-like"/>
</dbReference>
<dbReference type="SUPFAM" id="SSF161098">
    <property type="entry name" value="MetI-like"/>
    <property type="match status" value="1"/>
</dbReference>
<comment type="caution">
    <text evidence="9">The sequence shown here is derived from an EMBL/GenBank/DDBJ whole genome shotgun (WGS) entry which is preliminary data.</text>
</comment>
<keyword evidence="5 7" id="KW-1133">Transmembrane helix</keyword>
<keyword evidence="2 7" id="KW-0813">Transport</keyword>
<dbReference type="Gene3D" id="1.10.3720.10">
    <property type="entry name" value="MetI-like"/>
    <property type="match status" value="1"/>
</dbReference>
<dbReference type="RefSeq" id="WP_184611122.1">
    <property type="nucleotide sequence ID" value="NZ_BOOS01000069.1"/>
</dbReference>
<dbReference type="InterPro" id="IPR010065">
    <property type="entry name" value="AA_ABC_transptr_permease_3TM"/>
</dbReference>
<proteinExistence type="inferred from homology"/>
<dbReference type="InterPro" id="IPR043429">
    <property type="entry name" value="ArtM/GltK/GlnP/TcyL/YhdX-like"/>
</dbReference>
<dbReference type="GO" id="GO:0022857">
    <property type="term" value="F:transmembrane transporter activity"/>
    <property type="evidence" value="ECO:0007669"/>
    <property type="project" value="InterPro"/>
</dbReference>
<dbReference type="Proteomes" id="UP000588112">
    <property type="component" value="Unassembled WGS sequence"/>
</dbReference>
<keyword evidence="6 7" id="KW-0472">Membrane</keyword>
<feature type="domain" description="ABC transmembrane type-1" evidence="8">
    <location>
        <begin position="19"/>
        <end position="207"/>
    </location>
</feature>
<feature type="transmembrane region" description="Helical" evidence="7">
    <location>
        <begin position="90"/>
        <end position="107"/>
    </location>
</feature>